<dbReference type="PROSITE" id="PS50222">
    <property type="entry name" value="EF_HAND_2"/>
    <property type="match status" value="1"/>
</dbReference>
<feature type="transmembrane region" description="Helical" evidence="2">
    <location>
        <begin position="192"/>
        <end position="210"/>
    </location>
</feature>
<organism evidence="4">
    <name type="scientific">Haptolina brevifila</name>
    <dbReference type="NCBI Taxonomy" id="156173"/>
    <lineage>
        <taxon>Eukaryota</taxon>
        <taxon>Haptista</taxon>
        <taxon>Haptophyta</taxon>
        <taxon>Prymnesiophyceae</taxon>
        <taxon>Prymnesiales</taxon>
        <taxon>Prymnesiaceae</taxon>
        <taxon>Haptolina</taxon>
    </lineage>
</organism>
<evidence type="ECO:0000256" key="2">
    <source>
        <dbReference type="SAM" id="Phobius"/>
    </source>
</evidence>
<feature type="transmembrane region" description="Helical" evidence="2">
    <location>
        <begin position="161"/>
        <end position="186"/>
    </location>
</feature>
<name>A0A7S2FP13_9EUKA</name>
<reference evidence="4" key="1">
    <citation type="submission" date="2021-01" db="EMBL/GenBank/DDBJ databases">
        <authorList>
            <person name="Corre E."/>
            <person name="Pelletier E."/>
            <person name="Niang G."/>
            <person name="Scheremetjew M."/>
            <person name="Finn R."/>
            <person name="Kale V."/>
            <person name="Holt S."/>
            <person name="Cochrane G."/>
            <person name="Meng A."/>
            <person name="Brown T."/>
            <person name="Cohen L."/>
        </authorList>
    </citation>
    <scope>NUCLEOTIDE SEQUENCE</scope>
    <source>
        <strain evidence="4">UTEX LB 985</strain>
    </source>
</reference>
<dbReference type="SUPFAM" id="SSF47473">
    <property type="entry name" value="EF-hand"/>
    <property type="match status" value="1"/>
</dbReference>
<evidence type="ECO:0000313" key="4">
    <source>
        <dbReference type="EMBL" id="CAD9406711.1"/>
    </source>
</evidence>
<accession>A0A7S2FP13</accession>
<proteinExistence type="predicted"/>
<dbReference type="SMART" id="SM00054">
    <property type="entry name" value="EFh"/>
    <property type="match status" value="1"/>
</dbReference>
<feature type="transmembrane region" description="Helical" evidence="2">
    <location>
        <begin position="292"/>
        <end position="312"/>
    </location>
</feature>
<feature type="domain" description="EF-hand" evidence="3">
    <location>
        <begin position="338"/>
        <end position="373"/>
    </location>
</feature>
<dbReference type="EMBL" id="HBGU01007451">
    <property type="protein sequence ID" value="CAD9406711.1"/>
    <property type="molecule type" value="Transcribed_RNA"/>
</dbReference>
<dbReference type="InterPro" id="IPR002048">
    <property type="entry name" value="EF_hand_dom"/>
</dbReference>
<keyword evidence="2" id="KW-0812">Transmembrane</keyword>
<gene>
    <name evidence="4" type="ORF">CBRE1094_LOCUS4084</name>
</gene>
<evidence type="ECO:0000256" key="1">
    <source>
        <dbReference type="ARBA" id="ARBA00022837"/>
    </source>
</evidence>
<protein>
    <recommendedName>
        <fullName evidence="3">EF-hand domain-containing protein</fullName>
    </recommendedName>
</protein>
<keyword evidence="2" id="KW-0472">Membrane</keyword>
<feature type="transmembrane region" description="Helical" evidence="2">
    <location>
        <begin position="264"/>
        <end position="286"/>
    </location>
</feature>
<keyword evidence="1" id="KW-0106">Calcium</keyword>
<dbReference type="Gene3D" id="1.10.238.10">
    <property type="entry name" value="EF-hand"/>
    <property type="match status" value="1"/>
</dbReference>
<dbReference type="AlphaFoldDB" id="A0A7S2FP13"/>
<dbReference type="InterPro" id="IPR011992">
    <property type="entry name" value="EF-hand-dom_pair"/>
</dbReference>
<keyword evidence="2" id="KW-1133">Transmembrane helix</keyword>
<sequence>MCGNDPNPTGATKNEVYQAAVAYMGSDEADTNVTWPWLGSGPGSSLPDTCKDCMIQNLTFTWKVPTSLKFASYPFDEQQFTLIFGFGADSNVFSCNELMTASGSLLANLAAKSQLSSILPASDEYILRQDGMSVRHPLISAGGVMVEDTSKCELTVYVKRYYFTVFLKILIPTIIIVYLGLSAAFLSAQEHSGDRAALLGVSILICMVNLDRDHGLGKLMYSTWFDTFNLCQLGLQVLGLLEGYVEHHLARSGREPACIVLNRVWCGSMMLGIYPVVTIALCLIGTAYITTAIILLTVLLPLIIIYATYVFVHRLSAGASLRAKLALQLTNVATTAPEFPGLLKAAFTAYDVDSSGQLDMSELRSLLKAIYSKSQERYLRAMELARAHATASNGELSMVELADVIDQLESTTAAIVVTRPLRGMRERFPVTSLLRSRRVRKVDSEPNMHHHQSRIES</sequence>
<evidence type="ECO:0000259" key="3">
    <source>
        <dbReference type="PROSITE" id="PS50222"/>
    </source>
</evidence>
<dbReference type="PROSITE" id="PS00018">
    <property type="entry name" value="EF_HAND_1"/>
    <property type="match status" value="1"/>
</dbReference>
<dbReference type="GO" id="GO:0005509">
    <property type="term" value="F:calcium ion binding"/>
    <property type="evidence" value="ECO:0007669"/>
    <property type="project" value="InterPro"/>
</dbReference>
<dbReference type="InterPro" id="IPR018247">
    <property type="entry name" value="EF_Hand_1_Ca_BS"/>
</dbReference>